<evidence type="ECO:0000313" key="3">
    <source>
        <dbReference type="Proteomes" id="UP000016932"/>
    </source>
</evidence>
<accession>M3AR83</accession>
<dbReference type="GeneID" id="19333659"/>
<protein>
    <submittedName>
        <fullName evidence="2">Uncharacterized protein</fullName>
    </submittedName>
</protein>
<dbReference type="AlphaFoldDB" id="M3AR83"/>
<proteinExistence type="predicted"/>
<dbReference type="VEuPathDB" id="FungiDB:MYCFIDRAFT_176947"/>
<keyword evidence="3" id="KW-1185">Reference proteome</keyword>
<feature type="compositionally biased region" description="Acidic residues" evidence="1">
    <location>
        <begin position="52"/>
        <end position="64"/>
    </location>
</feature>
<dbReference type="EMBL" id="KB446561">
    <property type="protein sequence ID" value="EME79947.1"/>
    <property type="molecule type" value="Genomic_DNA"/>
</dbReference>
<name>M3AR83_PSEFD</name>
<gene>
    <name evidence="2" type="ORF">MYCFIDRAFT_176947</name>
</gene>
<feature type="region of interest" description="Disordered" evidence="1">
    <location>
        <begin position="1"/>
        <end position="84"/>
    </location>
</feature>
<dbReference type="HOGENOM" id="CLU_845029_0_0_1"/>
<dbReference type="RefSeq" id="XP_007929046.1">
    <property type="nucleotide sequence ID" value="XM_007930855.1"/>
</dbReference>
<feature type="compositionally biased region" description="Low complexity" evidence="1">
    <location>
        <begin position="73"/>
        <end position="82"/>
    </location>
</feature>
<sequence>MNTLLHTDRAWRSHKQRQRQQQHLLHALFNTSDTMAPTRQKKPTKIVPPPPSDDDEEEEEEAEEPSPSPHNTSQSQSQSQSQEVPIDIEKANKFLDEIKQQVRREPKYQFAQSNIQYLPSFLPSFRQLTFPFLQNAKRIQIRSLEIEKSHHHRLQKIQKNMQISRKAYEKKVRLFLILEYSRHLRHPHLLRLRELLQEKKNVERELEGCYGRIEQGYSVTAQQFQVAVTTDKMEEDGWMWLMMDENMFLLSRRIADTTTRKNACSFDLMCCELPWRCRCNGGCIEDTVRTRYTSCRLIVRTLVGSAVQILILMNGVVKIESLVTLWIGI</sequence>
<evidence type="ECO:0000256" key="1">
    <source>
        <dbReference type="SAM" id="MobiDB-lite"/>
    </source>
</evidence>
<reference evidence="2 3" key="1">
    <citation type="journal article" date="2012" name="PLoS Pathog.">
        <title>Diverse lifestyles and strategies of plant pathogenesis encoded in the genomes of eighteen Dothideomycetes fungi.</title>
        <authorList>
            <person name="Ohm R.A."/>
            <person name="Feau N."/>
            <person name="Henrissat B."/>
            <person name="Schoch C.L."/>
            <person name="Horwitz B.A."/>
            <person name="Barry K.W."/>
            <person name="Condon B.J."/>
            <person name="Copeland A.C."/>
            <person name="Dhillon B."/>
            <person name="Glaser F."/>
            <person name="Hesse C.N."/>
            <person name="Kosti I."/>
            <person name="LaButti K."/>
            <person name="Lindquist E.A."/>
            <person name="Lucas S."/>
            <person name="Salamov A.A."/>
            <person name="Bradshaw R.E."/>
            <person name="Ciuffetti L."/>
            <person name="Hamelin R.C."/>
            <person name="Kema G.H.J."/>
            <person name="Lawrence C."/>
            <person name="Scott J.A."/>
            <person name="Spatafora J.W."/>
            <person name="Turgeon B.G."/>
            <person name="de Wit P.J.G.M."/>
            <person name="Zhong S."/>
            <person name="Goodwin S.B."/>
            <person name="Grigoriev I.V."/>
        </authorList>
    </citation>
    <scope>NUCLEOTIDE SEQUENCE [LARGE SCALE GENOMIC DNA]</scope>
    <source>
        <strain evidence="2 3">CIRAD86</strain>
    </source>
</reference>
<feature type="compositionally biased region" description="Basic and acidic residues" evidence="1">
    <location>
        <begin position="1"/>
        <end position="11"/>
    </location>
</feature>
<evidence type="ECO:0000313" key="2">
    <source>
        <dbReference type="EMBL" id="EME79947.1"/>
    </source>
</evidence>
<dbReference type="KEGG" id="pfj:MYCFIDRAFT_176947"/>
<organism evidence="2 3">
    <name type="scientific">Pseudocercospora fijiensis (strain CIRAD86)</name>
    <name type="common">Black leaf streak disease fungus</name>
    <name type="synonym">Mycosphaerella fijiensis</name>
    <dbReference type="NCBI Taxonomy" id="383855"/>
    <lineage>
        <taxon>Eukaryota</taxon>
        <taxon>Fungi</taxon>
        <taxon>Dikarya</taxon>
        <taxon>Ascomycota</taxon>
        <taxon>Pezizomycotina</taxon>
        <taxon>Dothideomycetes</taxon>
        <taxon>Dothideomycetidae</taxon>
        <taxon>Mycosphaerellales</taxon>
        <taxon>Mycosphaerellaceae</taxon>
        <taxon>Pseudocercospora</taxon>
    </lineage>
</organism>
<dbReference type="Proteomes" id="UP000016932">
    <property type="component" value="Unassembled WGS sequence"/>
</dbReference>